<dbReference type="RefSeq" id="WP_194931332.1">
    <property type="nucleotide sequence ID" value="NZ_JADLZT010000006.1"/>
</dbReference>
<feature type="region of interest" description="Disordered" evidence="1">
    <location>
        <begin position="96"/>
        <end position="132"/>
    </location>
</feature>
<keyword evidence="3" id="KW-1185">Reference proteome</keyword>
<feature type="compositionally biased region" description="Basic residues" evidence="1">
    <location>
        <begin position="100"/>
        <end position="132"/>
    </location>
</feature>
<evidence type="ECO:0000313" key="2">
    <source>
        <dbReference type="EMBL" id="MBF6024734.1"/>
    </source>
</evidence>
<reference evidence="2 3" key="1">
    <citation type="submission" date="2020-11" db="EMBL/GenBank/DDBJ databases">
        <title>Draft Genome Sequence and Secondary Metabolite Biosynthetic Potential of the Lysobacter niastensis Type strain DSM 18481.</title>
        <authorList>
            <person name="Turrini P."/>
            <person name="Artuso I."/>
            <person name="Tescari M."/>
            <person name="Lugli G.A."/>
            <person name="Frangipani E."/>
            <person name="Ventura M."/>
            <person name="Visca P."/>
        </authorList>
    </citation>
    <scope>NUCLEOTIDE SEQUENCE [LARGE SCALE GENOMIC DNA]</scope>
    <source>
        <strain evidence="2 3">DSM 18481</strain>
    </source>
</reference>
<dbReference type="Proteomes" id="UP001429984">
    <property type="component" value="Unassembled WGS sequence"/>
</dbReference>
<dbReference type="EMBL" id="JADLZT010000006">
    <property type="protein sequence ID" value="MBF6024734.1"/>
    <property type="molecule type" value="Genomic_DNA"/>
</dbReference>
<protein>
    <submittedName>
        <fullName evidence="2">Uncharacterized protein</fullName>
    </submittedName>
</protein>
<evidence type="ECO:0000256" key="1">
    <source>
        <dbReference type="SAM" id="MobiDB-lite"/>
    </source>
</evidence>
<accession>A0ABS0BCL6</accession>
<name>A0ABS0BCL6_9GAMM</name>
<comment type="caution">
    <text evidence="2">The sequence shown here is derived from an EMBL/GenBank/DDBJ whole genome shotgun (WGS) entry which is preliminary data.</text>
</comment>
<gene>
    <name evidence="2" type="ORF">IU514_11920</name>
</gene>
<organism evidence="2 3">
    <name type="scientific">Lysobacter niastensis</name>
    <dbReference type="NCBI Taxonomy" id="380629"/>
    <lineage>
        <taxon>Bacteria</taxon>
        <taxon>Pseudomonadati</taxon>
        <taxon>Pseudomonadota</taxon>
        <taxon>Gammaproteobacteria</taxon>
        <taxon>Lysobacterales</taxon>
        <taxon>Lysobacteraceae</taxon>
        <taxon>Lysobacter</taxon>
    </lineage>
</organism>
<proteinExistence type="predicted"/>
<sequence length="132" mass="14465">MAPRRKPPVHHETSLRHVWLASLGLAVMARRQTLRAGERVVVQADGLRRRALAMADDARSSVIGGLDSVRGQVEPRVVQFSTEVEARLAPVLDKLGLKPASRKRPARKTAARKRPAGKATARKPASRATRRA</sequence>
<evidence type="ECO:0000313" key="3">
    <source>
        <dbReference type="Proteomes" id="UP001429984"/>
    </source>
</evidence>